<dbReference type="GO" id="GO:0006355">
    <property type="term" value="P:regulation of DNA-templated transcription"/>
    <property type="evidence" value="ECO:0007669"/>
    <property type="project" value="InterPro"/>
</dbReference>
<dbReference type="GO" id="GO:0003677">
    <property type="term" value="F:DNA binding"/>
    <property type="evidence" value="ECO:0007669"/>
    <property type="project" value="InterPro"/>
</dbReference>
<evidence type="ECO:0000313" key="4">
    <source>
        <dbReference type="EMBL" id="RNG13010.1"/>
    </source>
</evidence>
<keyword evidence="2" id="KW-0804">Transcription</keyword>
<dbReference type="EMBL" id="RIBZ01000480">
    <property type="protein sequence ID" value="RNG13010.1"/>
    <property type="molecule type" value="Genomic_DNA"/>
</dbReference>
<accession>A0A3M8V636</accession>
<reference evidence="4 5" key="1">
    <citation type="submission" date="2018-11" db="EMBL/GenBank/DDBJ databases">
        <title>The Potential of Streptomyces as Biocontrol Agents against the Tomato grey mould, Botrytis cinerea (Gray mold) Frontiers in Microbiology.</title>
        <authorList>
            <person name="Li D."/>
        </authorList>
    </citation>
    <scope>NUCLEOTIDE SEQUENCE [LARGE SCALE GENOMIC DNA]</scope>
    <source>
        <strain evidence="4 5">NEAU-LD23</strain>
    </source>
</reference>
<dbReference type="PANTHER" id="PTHR35807:SF1">
    <property type="entry name" value="TRANSCRIPTIONAL REGULATOR REDD"/>
    <property type="match status" value="1"/>
</dbReference>
<dbReference type="InterPro" id="IPR036388">
    <property type="entry name" value="WH-like_DNA-bd_sf"/>
</dbReference>
<gene>
    <name evidence="4" type="ORF">EEJ42_31765</name>
</gene>
<feature type="non-terminal residue" evidence="4">
    <location>
        <position position="170"/>
    </location>
</feature>
<organism evidence="4 5">
    <name type="scientific">Streptomyces botrytidirepellens</name>
    <dbReference type="NCBI Taxonomy" id="2486417"/>
    <lineage>
        <taxon>Bacteria</taxon>
        <taxon>Bacillati</taxon>
        <taxon>Actinomycetota</taxon>
        <taxon>Actinomycetes</taxon>
        <taxon>Kitasatosporales</taxon>
        <taxon>Streptomycetaceae</taxon>
        <taxon>Streptomyces</taxon>
    </lineage>
</organism>
<dbReference type="PANTHER" id="PTHR35807">
    <property type="entry name" value="TRANSCRIPTIONAL REGULATOR REDD-RELATED"/>
    <property type="match status" value="1"/>
</dbReference>
<keyword evidence="1" id="KW-0805">Transcription regulation</keyword>
<evidence type="ECO:0000256" key="1">
    <source>
        <dbReference type="ARBA" id="ARBA00023015"/>
    </source>
</evidence>
<comment type="caution">
    <text evidence="4">The sequence shown here is derived from an EMBL/GenBank/DDBJ whole genome shotgun (WGS) entry which is preliminary data.</text>
</comment>
<keyword evidence="5" id="KW-1185">Reference proteome</keyword>
<name>A0A3M8V636_9ACTN</name>
<dbReference type="Gene3D" id="1.10.10.10">
    <property type="entry name" value="Winged helix-like DNA-binding domain superfamily/Winged helix DNA-binding domain"/>
    <property type="match status" value="1"/>
</dbReference>
<dbReference type="Proteomes" id="UP000275401">
    <property type="component" value="Unassembled WGS sequence"/>
</dbReference>
<dbReference type="Pfam" id="PF03704">
    <property type="entry name" value="BTAD"/>
    <property type="match status" value="1"/>
</dbReference>
<proteinExistence type="predicted"/>
<protein>
    <submittedName>
        <fullName evidence="4">AfsR/SARP family transcriptional regulator</fullName>
    </submittedName>
</protein>
<feature type="domain" description="Bacterial transcriptional activator" evidence="3">
    <location>
        <begin position="92"/>
        <end position="170"/>
    </location>
</feature>
<evidence type="ECO:0000256" key="2">
    <source>
        <dbReference type="ARBA" id="ARBA00023163"/>
    </source>
</evidence>
<dbReference type="InterPro" id="IPR005158">
    <property type="entry name" value="BTAD"/>
</dbReference>
<dbReference type="InterPro" id="IPR051677">
    <property type="entry name" value="AfsR-DnrI-RedD_regulator"/>
</dbReference>
<sequence>MTTDLILLPRVAYRGQEVTAPRLRALLALLAGDVRTGCGTEQLVSGLWPDALPERPGKAVQVLVSRARAQLGADVIASTPTGYRLTLAEAQVDSSALLLHAAASADRARAGDHAGSLAAADAGLALWEGTPDGTGDADDPVAALRTERAPVRGTLVRARALALARLGRHA</sequence>
<dbReference type="AlphaFoldDB" id="A0A3M8V636"/>
<dbReference type="InterPro" id="IPR016032">
    <property type="entry name" value="Sig_transdc_resp-reg_C-effctor"/>
</dbReference>
<evidence type="ECO:0000313" key="5">
    <source>
        <dbReference type="Proteomes" id="UP000275401"/>
    </source>
</evidence>
<evidence type="ECO:0000259" key="3">
    <source>
        <dbReference type="Pfam" id="PF03704"/>
    </source>
</evidence>
<dbReference type="SUPFAM" id="SSF46894">
    <property type="entry name" value="C-terminal effector domain of the bipartite response regulators"/>
    <property type="match status" value="1"/>
</dbReference>
<dbReference type="RefSeq" id="WP_281291551.1">
    <property type="nucleotide sequence ID" value="NZ_RIBZ01000480.1"/>
</dbReference>